<dbReference type="AlphaFoldDB" id="A0AAW0TVI6"/>
<protein>
    <recommendedName>
        <fullName evidence="3">Endonuclease/exonuclease/phosphatase domain-containing protein</fullName>
    </recommendedName>
</protein>
<reference evidence="1 2" key="1">
    <citation type="submission" date="2023-03" db="EMBL/GenBank/DDBJ databases">
        <title>High-quality genome of Scylla paramamosain provides insights in environmental adaptation.</title>
        <authorList>
            <person name="Zhang L."/>
        </authorList>
    </citation>
    <scope>NUCLEOTIDE SEQUENCE [LARGE SCALE GENOMIC DNA]</scope>
    <source>
        <strain evidence="1">LZ_2023a</strain>
        <tissue evidence="1">Muscle</tissue>
    </source>
</reference>
<organism evidence="1 2">
    <name type="scientific">Scylla paramamosain</name>
    <name type="common">Mud crab</name>
    <dbReference type="NCBI Taxonomy" id="85552"/>
    <lineage>
        <taxon>Eukaryota</taxon>
        <taxon>Metazoa</taxon>
        <taxon>Ecdysozoa</taxon>
        <taxon>Arthropoda</taxon>
        <taxon>Crustacea</taxon>
        <taxon>Multicrustacea</taxon>
        <taxon>Malacostraca</taxon>
        <taxon>Eumalacostraca</taxon>
        <taxon>Eucarida</taxon>
        <taxon>Decapoda</taxon>
        <taxon>Pleocyemata</taxon>
        <taxon>Brachyura</taxon>
        <taxon>Eubrachyura</taxon>
        <taxon>Portunoidea</taxon>
        <taxon>Portunidae</taxon>
        <taxon>Portuninae</taxon>
        <taxon>Scylla</taxon>
    </lineage>
</organism>
<sequence>MSVMEGRLLELRGRGLELRGMGLELRGRGLRRLELRERGLELKGRGLEPRGSGCNCLKLGISRKKTGVTKCLESLTDFDCSQVRTFCVSLGITAPVLCEEEAALAPSKPAQVDHDWVNHVSFSQEAQAWWTSSKPLPLHYPIYVPALSTGQLSTSQRGPDSPARTNLNSMPVTHPVKILTSPLLLPPRDKSNSFTGSRASRGKPTPFSFRLSAVFLSLPLFTSKFQPHSCTANDQYSQHHQYSATRHLHCPISSQRANWEGFWETLRQIPWHGVLTGDVNTQVGCFNSTNLSLQRKYIPSHTYTVKQLDQLWFEYDCRVAANNKSKTWKRYRCHLTLANKQQHKAACDNMRRVQ</sequence>
<dbReference type="Proteomes" id="UP001487740">
    <property type="component" value="Unassembled WGS sequence"/>
</dbReference>
<keyword evidence="2" id="KW-1185">Reference proteome</keyword>
<name>A0AAW0TVI6_SCYPA</name>
<comment type="caution">
    <text evidence="1">The sequence shown here is derived from an EMBL/GenBank/DDBJ whole genome shotgun (WGS) entry which is preliminary data.</text>
</comment>
<evidence type="ECO:0000313" key="1">
    <source>
        <dbReference type="EMBL" id="KAK8391798.1"/>
    </source>
</evidence>
<dbReference type="EMBL" id="JARAKH010000023">
    <property type="protein sequence ID" value="KAK8391798.1"/>
    <property type="molecule type" value="Genomic_DNA"/>
</dbReference>
<evidence type="ECO:0008006" key="3">
    <source>
        <dbReference type="Google" id="ProtNLM"/>
    </source>
</evidence>
<accession>A0AAW0TVI6</accession>
<proteinExistence type="predicted"/>
<gene>
    <name evidence="1" type="ORF">O3P69_017438</name>
</gene>
<evidence type="ECO:0000313" key="2">
    <source>
        <dbReference type="Proteomes" id="UP001487740"/>
    </source>
</evidence>